<organism evidence="1 2">
    <name type="scientific">Candida boidinii</name>
    <name type="common">Yeast</name>
    <dbReference type="NCBI Taxonomy" id="5477"/>
    <lineage>
        <taxon>Eukaryota</taxon>
        <taxon>Fungi</taxon>
        <taxon>Dikarya</taxon>
        <taxon>Ascomycota</taxon>
        <taxon>Saccharomycotina</taxon>
        <taxon>Pichiomycetes</taxon>
        <taxon>Pichiales</taxon>
        <taxon>Pichiaceae</taxon>
        <taxon>Ogataea</taxon>
        <taxon>Ogataea/Candida clade</taxon>
    </lineage>
</organism>
<gene>
    <name evidence="1" type="ORF">Cboi01_000388900</name>
</gene>
<evidence type="ECO:0000313" key="2">
    <source>
        <dbReference type="Proteomes" id="UP001165101"/>
    </source>
</evidence>
<dbReference type="EMBL" id="BSXV01002293">
    <property type="protein sequence ID" value="GME95409.1"/>
    <property type="molecule type" value="Genomic_DNA"/>
</dbReference>
<evidence type="ECO:0000313" key="1">
    <source>
        <dbReference type="EMBL" id="GME95409.1"/>
    </source>
</evidence>
<keyword evidence="2" id="KW-1185">Reference proteome</keyword>
<dbReference type="Proteomes" id="UP001165101">
    <property type="component" value="Unassembled WGS sequence"/>
</dbReference>
<accession>A0ACB5TVE2</accession>
<name>A0ACB5TVE2_CANBO</name>
<proteinExistence type="predicted"/>
<comment type="caution">
    <text evidence="1">The sequence shown here is derived from an EMBL/GenBank/DDBJ whole genome shotgun (WGS) entry which is preliminary data.</text>
</comment>
<reference evidence="1" key="1">
    <citation type="submission" date="2023-04" db="EMBL/GenBank/DDBJ databases">
        <title>Candida boidinii NBRC 1967.</title>
        <authorList>
            <person name="Ichikawa N."/>
            <person name="Sato H."/>
            <person name="Tonouchi N."/>
        </authorList>
    </citation>
    <scope>NUCLEOTIDE SEQUENCE</scope>
    <source>
        <strain evidence="1">NBRC 1967</strain>
    </source>
</reference>
<protein>
    <submittedName>
        <fullName evidence="1">Unnamed protein product</fullName>
    </submittedName>
</protein>
<sequence length="331" mass="38945">MENNLTNIPKERPQEINEILNSLKRYDISIIKELENYVFKQIKENFQDLNSNLALLQLYSLSDEDIYEFEDDSEETKEINNNNNNTEEDDEDEDEDDYDYKIRTDISIKILIKGLINFNYNDFELYLNLLPSYVLNEIKDTKESKESKESKDTITSDPTKQKKLKSIDEFNYNTLKLIEVYKELINCKFEKFWLIFNDKESTFNKILNTYYYTAITESSSTSSTSTSIIENSAILKFEILKSISKLLKHSTISINLNQLLKIFNGFESKDKTIEFIKNELNWEINDKNIVLINDSTNEINENDNSNTNSNNTSENIKIEQLSRILKKIVEF</sequence>